<dbReference type="Proteomes" id="UP001207468">
    <property type="component" value="Unassembled WGS sequence"/>
</dbReference>
<comment type="caution">
    <text evidence="1">The sequence shown here is derived from an EMBL/GenBank/DDBJ whole genome shotgun (WGS) entry which is preliminary data.</text>
</comment>
<keyword evidence="2" id="KW-1185">Reference proteome</keyword>
<proteinExistence type="predicted"/>
<accession>A0ACC0UEJ6</accession>
<evidence type="ECO:0000313" key="2">
    <source>
        <dbReference type="Proteomes" id="UP001207468"/>
    </source>
</evidence>
<evidence type="ECO:0000313" key="1">
    <source>
        <dbReference type="EMBL" id="KAI9509995.1"/>
    </source>
</evidence>
<sequence length="216" mass="24147">MRKHSGKSRQGDEKLMAWLDPTIRILNTFSLMLRDGIGLVCCSTPPYLLPLFSDASFSPEKTIFTGVGVLLAAMKDFAAGHDTIVHLFERTRFFLQRLRSYTGIPLMESSTELLGKIMAQLLSILALSTKAMMDRRIMPLSKRIRPQGSSYKRKFQHGSLLRIPPSTITMRVKLTLMGPQLGLSKEPCFKIGNRMAPYCGSMAILGWENPLSALPL</sequence>
<dbReference type="EMBL" id="JAGFNK010000051">
    <property type="protein sequence ID" value="KAI9509995.1"/>
    <property type="molecule type" value="Genomic_DNA"/>
</dbReference>
<reference evidence="1" key="1">
    <citation type="submission" date="2021-03" db="EMBL/GenBank/DDBJ databases">
        <title>Evolutionary priming and transition to the ectomycorrhizal habit in an iconic lineage of mushroom-forming fungi: is preadaptation a requirement?</title>
        <authorList>
            <consortium name="DOE Joint Genome Institute"/>
            <person name="Looney B.P."/>
            <person name="Miyauchi S."/>
            <person name="Morin E."/>
            <person name="Drula E."/>
            <person name="Courty P.E."/>
            <person name="Chicoki N."/>
            <person name="Fauchery L."/>
            <person name="Kohler A."/>
            <person name="Kuo A."/>
            <person name="LaButti K."/>
            <person name="Pangilinan J."/>
            <person name="Lipzen A."/>
            <person name="Riley R."/>
            <person name="Andreopoulos W."/>
            <person name="He G."/>
            <person name="Johnson J."/>
            <person name="Barry K.W."/>
            <person name="Grigoriev I.V."/>
            <person name="Nagy L."/>
            <person name="Hibbett D."/>
            <person name="Henrissat B."/>
            <person name="Matheny P.B."/>
            <person name="Labbe J."/>
            <person name="Martin A.F."/>
        </authorList>
    </citation>
    <scope>NUCLEOTIDE SEQUENCE</scope>
    <source>
        <strain evidence="1">BPL698</strain>
    </source>
</reference>
<organism evidence="1 2">
    <name type="scientific">Russula earlei</name>
    <dbReference type="NCBI Taxonomy" id="71964"/>
    <lineage>
        <taxon>Eukaryota</taxon>
        <taxon>Fungi</taxon>
        <taxon>Dikarya</taxon>
        <taxon>Basidiomycota</taxon>
        <taxon>Agaricomycotina</taxon>
        <taxon>Agaricomycetes</taxon>
        <taxon>Russulales</taxon>
        <taxon>Russulaceae</taxon>
        <taxon>Russula</taxon>
    </lineage>
</organism>
<gene>
    <name evidence="1" type="ORF">F5148DRAFT_667015</name>
</gene>
<name>A0ACC0UEJ6_9AGAM</name>
<protein>
    <submittedName>
        <fullName evidence="1">Uncharacterized protein</fullName>
    </submittedName>
</protein>